<dbReference type="Proteomes" id="UP000536262">
    <property type="component" value="Unassembled WGS sequence"/>
</dbReference>
<accession>A0A7X0KNI6</accession>
<dbReference type="RefSeq" id="WP_184701859.1">
    <property type="nucleotide sequence ID" value="NZ_BAABEG010000001.1"/>
</dbReference>
<evidence type="ECO:0000256" key="1">
    <source>
        <dbReference type="SAM" id="MobiDB-lite"/>
    </source>
</evidence>
<comment type="caution">
    <text evidence="2">The sequence shown here is derived from an EMBL/GenBank/DDBJ whole genome shotgun (WGS) entry which is preliminary data.</text>
</comment>
<evidence type="ECO:0000313" key="3">
    <source>
        <dbReference type="Proteomes" id="UP000536262"/>
    </source>
</evidence>
<proteinExistence type="predicted"/>
<gene>
    <name evidence="2" type="ORF">GGR00_005028</name>
</gene>
<reference evidence="2 3" key="1">
    <citation type="submission" date="2020-08" db="EMBL/GenBank/DDBJ databases">
        <title>Genomic Encyclopedia of Type Strains, Phase IV (KMG-IV): sequencing the most valuable type-strain genomes for metagenomic binning, comparative biology and taxonomic classification.</title>
        <authorList>
            <person name="Goeker M."/>
        </authorList>
    </citation>
    <scope>NUCLEOTIDE SEQUENCE [LARGE SCALE GENOMIC DNA]</scope>
    <source>
        <strain evidence="2 3">DSM 7051</strain>
    </source>
</reference>
<protein>
    <submittedName>
        <fullName evidence="2">Uncharacterized protein</fullName>
    </submittedName>
</protein>
<dbReference type="EMBL" id="JACHOU010000021">
    <property type="protein sequence ID" value="MBB6357207.1"/>
    <property type="molecule type" value="Genomic_DNA"/>
</dbReference>
<name>A0A7X0KNI6_9HYPH</name>
<dbReference type="AlphaFoldDB" id="A0A7X0KNI6"/>
<feature type="compositionally biased region" description="Polar residues" evidence="1">
    <location>
        <begin position="51"/>
        <end position="60"/>
    </location>
</feature>
<organism evidence="2 3">
    <name type="scientific">Aminobacter aganoensis</name>
    <dbReference type="NCBI Taxonomy" id="83264"/>
    <lineage>
        <taxon>Bacteria</taxon>
        <taxon>Pseudomonadati</taxon>
        <taxon>Pseudomonadota</taxon>
        <taxon>Alphaproteobacteria</taxon>
        <taxon>Hyphomicrobiales</taxon>
        <taxon>Phyllobacteriaceae</taxon>
        <taxon>Aminobacter</taxon>
    </lineage>
</organism>
<sequence>MRKPGPPFWLSPSEGRELHRLGAEAECLARKEQQSRYRPGKRKALIDSSHDAVSSLSADQTTPIAISIDQV</sequence>
<feature type="region of interest" description="Disordered" evidence="1">
    <location>
        <begin position="30"/>
        <end position="60"/>
    </location>
</feature>
<evidence type="ECO:0000313" key="2">
    <source>
        <dbReference type="EMBL" id="MBB6357207.1"/>
    </source>
</evidence>
<keyword evidence="3" id="KW-1185">Reference proteome</keyword>